<gene>
    <name evidence="1" type="ORF">NCCP691_30810</name>
</gene>
<evidence type="ECO:0000313" key="1">
    <source>
        <dbReference type="EMBL" id="GIZ53067.1"/>
    </source>
</evidence>
<keyword evidence="2" id="KW-1185">Reference proteome</keyword>
<accession>A0ABQ4Q763</accession>
<name>A0ABQ4Q763_9BURK</name>
<evidence type="ECO:0000313" key="2">
    <source>
        <dbReference type="Proteomes" id="UP000887222"/>
    </source>
</evidence>
<dbReference type="RefSeq" id="WP_220809491.1">
    <property type="nucleotide sequence ID" value="NZ_BPMK01000014.1"/>
</dbReference>
<proteinExistence type="predicted"/>
<protein>
    <submittedName>
        <fullName evidence="1">Uncharacterized protein</fullName>
    </submittedName>
</protein>
<dbReference type="EMBL" id="BPMK01000014">
    <property type="protein sequence ID" value="GIZ53067.1"/>
    <property type="molecule type" value="Genomic_DNA"/>
</dbReference>
<reference evidence="1 2" key="1">
    <citation type="journal article" date="2022" name="Int. J. Syst. Evol. Microbiol.">
        <title>Noviherbaspirillum aridicola sp. nov., isolated from an arid soil in Pakistan.</title>
        <authorList>
            <person name="Khan I.U."/>
            <person name="Saqib M."/>
            <person name="Amin A."/>
            <person name="Hussain F."/>
            <person name="Li L."/>
            <person name="Liu Y.H."/>
            <person name="Fang B.Z."/>
            <person name="Ahmed I."/>
            <person name="Li W.J."/>
        </authorList>
    </citation>
    <scope>NUCLEOTIDE SEQUENCE [LARGE SCALE GENOMIC DNA]</scope>
    <source>
        <strain evidence="1 2">NCCP-691</strain>
    </source>
</reference>
<dbReference type="Proteomes" id="UP000887222">
    <property type="component" value="Unassembled WGS sequence"/>
</dbReference>
<sequence length="141" mass="15234">MGAKKILVAVRPEDLPLVTGALGPEFCAVVCHTLREAEAALGPDIGMIACGVHFDRGAMFDFLRSAKTHPHARGLPFYLLLGEGSGHSEAVLRGIRSAARLLGATAFTDLSRLRRDFGEQAAYERLRAAVREALTPHETVR</sequence>
<organism evidence="1 2">
    <name type="scientific">Noviherbaspirillum aridicola</name>
    <dbReference type="NCBI Taxonomy" id="2849687"/>
    <lineage>
        <taxon>Bacteria</taxon>
        <taxon>Pseudomonadati</taxon>
        <taxon>Pseudomonadota</taxon>
        <taxon>Betaproteobacteria</taxon>
        <taxon>Burkholderiales</taxon>
        <taxon>Oxalobacteraceae</taxon>
        <taxon>Noviherbaspirillum</taxon>
    </lineage>
</organism>
<comment type="caution">
    <text evidence="1">The sequence shown here is derived from an EMBL/GenBank/DDBJ whole genome shotgun (WGS) entry which is preliminary data.</text>
</comment>